<evidence type="ECO:0000313" key="2">
    <source>
        <dbReference type="EMBL" id="GIX79491.1"/>
    </source>
</evidence>
<proteinExistence type="predicted"/>
<keyword evidence="1" id="KW-1133">Transmembrane helix</keyword>
<dbReference type="AlphaFoldDB" id="A0AAV4N624"/>
<accession>A0AAV4N624</accession>
<keyword evidence="3" id="KW-1185">Reference proteome</keyword>
<dbReference type="Proteomes" id="UP001054945">
    <property type="component" value="Unassembled WGS sequence"/>
</dbReference>
<feature type="transmembrane region" description="Helical" evidence="1">
    <location>
        <begin position="12"/>
        <end position="29"/>
    </location>
</feature>
<evidence type="ECO:0000313" key="3">
    <source>
        <dbReference type="Proteomes" id="UP001054945"/>
    </source>
</evidence>
<organism evidence="2 3">
    <name type="scientific">Caerostris extrusa</name>
    <name type="common">Bark spider</name>
    <name type="synonym">Caerostris bankana</name>
    <dbReference type="NCBI Taxonomy" id="172846"/>
    <lineage>
        <taxon>Eukaryota</taxon>
        <taxon>Metazoa</taxon>
        <taxon>Ecdysozoa</taxon>
        <taxon>Arthropoda</taxon>
        <taxon>Chelicerata</taxon>
        <taxon>Arachnida</taxon>
        <taxon>Araneae</taxon>
        <taxon>Araneomorphae</taxon>
        <taxon>Entelegynae</taxon>
        <taxon>Araneoidea</taxon>
        <taxon>Araneidae</taxon>
        <taxon>Caerostris</taxon>
    </lineage>
</organism>
<keyword evidence="1" id="KW-0812">Transmembrane</keyword>
<evidence type="ECO:0000256" key="1">
    <source>
        <dbReference type="SAM" id="Phobius"/>
    </source>
</evidence>
<dbReference type="EMBL" id="BPLR01020502">
    <property type="protein sequence ID" value="GIX79491.1"/>
    <property type="molecule type" value="Genomic_DNA"/>
</dbReference>
<comment type="caution">
    <text evidence="2">The sequence shown here is derived from an EMBL/GenBank/DDBJ whole genome shotgun (WGS) entry which is preliminary data.</text>
</comment>
<protein>
    <submittedName>
        <fullName evidence="2">Uncharacterized protein</fullName>
    </submittedName>
</protein>
<keyword evidence="1" id="KW-0472">Membrane</keyword>
<gene>
    <name evidence="2" type="ORF">CEXT_741541</name>
</gene>
<name>A0AAV4N624_CAEEX</name>
<reference evidence="2 3" key="1">
    <citation type="submission" date="2021-06" db="EMBL/GenBank/DDBJ databases">
        <title>Caerostris extrusa draft genome.</title>
        <authorList>
            <person name="Kono N."/>
            <person name="Arakawa K."/>
        </authorList>
    </citation>
    <scope>NUCLEOTIDE SEQUENCE [LARGE SCALE GENOMIC DNA]</scope>
</reference>
<sequence length="98" mass="10984">MGHVSKKEGGVGRMFFFSFLSFFLWFSIFDSPGQCPSEGRGLGRGVLPPPMNDGSSSRFDNRRHYGICFWCRVISVDGLKLPARDFSQGNLLKSVDPF</sequence>